<dbReference type="PANTHER" id="PTHR33112:SF16">
    <property type="entry name" value="HETEROKARYON INCOMPATIBILITY DOMAIN-CONTAINING PROTEIN"/>
    <property type="match status" value="1"/>
</dbReference>
<dbReference type="PANTHER" id="PTHR33112">
    <property type="entry name" value="DOMAIN PROTEIN, PUTATIVE-RELATED"/>
    <property type="match status" value="1"/>
</dbReference>
<name>A0AAV9GZE3_9PEZI</name>
<comment type="caution">
    <text evidence="2">The sequence shown here is derived from an EMBL/GenBank/DDBJ whole genome shotgun (WGS) entry which is preliminary data.</text>
</comment>
<accession>A0AAV9GZE3</accession>
<reference evidence="2" key="2">
    <citation type="submission" date="2023-05" db="EMBL/GenBank/DDBJ databases">
        <authorList>
            <consortium name="Lawrence Berkeley National Laboratory"/>
            <person name="Steindorff A."/>
            <person name="Hensen N."/>
            <person name="Bonometti L."/>
            <person name="Westerberg I."/>
            <person name="Brannstrom I.O."/>
            <person name="Guillou S."/>
            <person name="Cros-Aarteil S."/>
            <person name="Calhoun S."/>
            <person name="Haridas S."/>
            <person name="Kuo A."/>
            <person name="Mondo S."/>
            <person name="Pangilinan J."/>
            <person name="Riley R."/>
            <person name="Labutti K."/>
            <person name="Andreopoulos B."/>
            <person name="Lipzen A."/>
            <person name="Chen C."/>
            <person name="Yanf M."/>
            <person name="Daum C."/>
            <person name="Ng V."/>
            <person name="Clum A."/>
            <person name="Ohm R."/>
            <person name="Martin F."/>
            <person name="Silar P."/>
            <person name="Natvig D."/>
            <person name="Lalanne C."/>
            <person name="Gautier V."/>
            <person name="Ament-Velasquez S.L."/>
            <person name="Kruys A."/>
            <person name="Hutchinson M.I."/>
            <person name="Powell A.J."/>
            <person name="Barry K."/>
            <person name="Miller A.N."/>
            <person name="Grigoriev I.V."/>
            <person name="Debuchy R."/>
            <person name="Gladieux P."/>
            <person name="Thoren M.H."/>
            <person name="Johannesson H."/>
        </authorList>
    </citation>
    <scope>NUCLEOTIDE SEQUENCE</scope>
    <source>
        <strain evidence="2">PSN243</strain>
    </source>
</reference>
<dbReference type="EMBL" id="MU865923">
    <property type="protein sequence ID" value="KAK4452692.1"/>
    <property type="molecule type" value="Genomic_DNA"/>
</dbReference>
<dbReference type="Proteomes" id="UP001321760">
    <property type="component" value="Unassembled WGS sequence"/>
</dbReference>
<evidence type="ECO:0000313" key="3">
    <source>
        <dbReference type="Proteomes" id="UP001321760"/>
    </source>
</evidence>
<reference evidence="2" key="1">
    <citation type="journal article" date="2023" name="Mol. Phylogenet. Evol.">
        <title>Genome-scale phylogeny and comparative genomics of the fungal order Sordariales.</title>
        <authorList>
            <person name="Hensen N."/>
            <person name="Bonometti L."/>
            <person name="Westerberg I."/>
            <person name="Brannstrom I.O."/>
            <person name="Guillou S."/>
            <person name="Cros-Aarteil S."/>
            <person name="Calhoun S."/>
            <person name="Haridas S."/>
            <person name="Kuo A."/>
            <person name="Mondo S."/>
            <person name="Pangilinan J."/>
            <person name="Riley R."/>
            <person name="LaButti K."/>
            <person name="Andreopoulos B."/>
            <person name="Lipzen A."/>
            <person name="Chen C."/>
            <person name="Yan M."/>
            <person name="Daum C."/>
            <person name="Ng V."/>
            <person name="Clum A."/>
            <person name="Steindorff A."/>
            <person name="Ohm R.A."/>
            <person name="Martin F."/>
            <person name="Silar P."/>
            <person name="Natvig D.O."/>
            <person name="Lalanne C."/>
            <person name="Gautier V."/>
            <person name="Ament-Velasquez S.L."/>
            <person name="Kruys A."/>
            <person name="Hutchinson M.I."/>
            <person name="Powell A.J."/>
            <person name="Barry K."/>
            <person name="Miller A.N."/>
            <person name="Grigoriev I.V."/>
            <person name="Debuchy R."/>
            <person name="Gladieux P."/>
            <person name="Hiltunen Thoren M."/>
            <person name="Johannesson H."/>
        </authorList>
    </citation>
    <scope>NUCLEOTIDE SEQUENCE</scope>
    <source>
        <strain evidence="2">PSN243</strain>
    </source>
</reference>
<evidence type="ECO:0000259" key="1">
    <source>
        <dbReference type="Pfam" id="PF06985"/>
    </source>
</evidence>
<dbReference type="AlphaFoldDB" id="A0AAV9GZE3"/>
<protein>
    <submittedName>
        <fullName evidence="2">Heterokaryon incompatibility protein</fullName>
    </submittedName>
</protein>
<organism evidence="2 3">
    <name type="scientific">Podospora aff. communis PSN243</name>
    <dbReference type="NCBI Taxonomy" id="3040156"/>
    <lineage>
        <taxon>Eukaryota</taxon>
        <taxon>Fungi</taxon>
        <taxon>Dikarya</taxon>
        <taxon>Ascomycota</taxon>
        <taxon>Pezizomycotina</taxon>
        <taxon>Sordariomycetes</taxon>
        <taxon>Sordariomycetidae</taxon>
        <taxon>Sordariales</taxon>
        <taxon>Podosporaceae</taxon>
        <taxon>Podospora</taxon>
    </lineage>
</organism>
<dbReference type="InterPro" id="IPR010730">
    <property type="entry name" value="HET"/>
</dbReference>
<evidence type="ECO:0000313" key="2">
    <source>
        <dbReference type="EMBL" id="KAK4452692.1"/>
    </source>
</evidence>
<gene>
    <name evidence="2" type="ORF">QBC34DRAFT_435534</name>
</gene>
<proteinExistence type="predicted"/>
<feature type="domain" description="Heterokaryon incompatibility" evidence="1">
    <location>
        <begin position="188"/>
        <end position="339"/>
    </location>
</feature>
<dbReference type="Pfam" id="PF06985">
    <property type="entry name" value="HET"/>
    <property type="match status" value="1"/>
</dbReference>
<keyword evidence="3" id="KW-1185">Reference proteome</keyword>
<sequence>MSLCRVCDRLDIKDFVDWEKTLEDVPHHRSLEQLEQAAASGCPLCILIFNELTRKLASEEPLDPATWKASPITLRGVQYVVDDEDTEPGGIFWIKARCDRAGPLAYAYFSLYPDPEGIPIPEDIVIGRKVLPPQENFNLLRQWIQHCETNHSACAASGPLPTRVINVGQAGEDFVRLEETSPDQTDRYMTLSHCWGPTPHLVIRTTKATLPEHLQRIPLTALTNTFRDAVHVTRAVGMKYVWIDSLCIVQDDADDWARESAKMGFIYANSYLTVAAAASPDSTGGCFHHNQGDKPALQPARIKCTTPDGLGHVFLRPRLGDFLTLHQSPLHTRAWVKQERILSPRTIHYDTDQMLWECRESRACESGVPESAFVTQRRIWDGRLHFGEGEQQESTSRRAFWWDWYDLVESYTTHGLTKGEDKLPALSGLATMLERASGGGDRYVAGLWRDHLPFGLLWRKYKDWMKPAPTYRAPTWSWSAWDGLASFYNEADLEGYTLRWVSAVEGIEAVVKPSGLDPKGRLSSGFLKVTGQLKAADERMDPSVAGYQKLPGVMESLNLTVDYLTTKGVIFGLAFFDEEYRPGGGPVYCLRLALVDNESGDKMPSLFLALLLQPTGVNGEYRRIGIGEQREVGTGRYEGPLSSQSDFFAGVPKTTITVV</sequence>